<keyword evidence="3 5" id="KW-0687">Ribonucleoprotein</keyword>
<dbReference type="Pfam" id="PF01783">
    <property type="entry name" value="Ribosomal_L32p"/>
    <property type="match status" value="1"/>
</dbReference>
<dbReference type="EMBL" id="JACIJJ010000001">
    <property type="protein sequence ID" value="MBB5696773.1"/>
    <property type="molecule type" value="Genomic_DNA"/>
</dbReference>
<evidence type="ECO:0000256" key="5">
    <source>
        <dbReference type="HAMAP-Rule" id="MF_00340"/>
    </source>
</evidence>
<protein>
    <recommendedName>
        <fullName evidence="4 5">Large ribosomal subunit protein bL32</fullName>
    </recommendedName>
</protein>
<dbReference type="HAMAP" id="MF_00340">
    <property type="entry name" value="Ribosomal_bL32"/>
    <property type="match status" value="1"/>
</dbReference>
<comment type="similarity">
    <text evidence="1 5">Belongs to the bacterial ribosomal protein bL32 family.</text>
</comment>
<accession>A0A7W9ALZ0</accession>
<evidence type="ECO:0000256" key="4">
    <source>
        <dbReference type="ARBA" id="ARBA00035178"/>
    </source>
</evidence>
<name>A0A7W9ALZ0_9SPHN</name>
<dbReference type="GO" id="GO:0003735">
    <property type="term" value="F:structural constituent of ribosome"/>
    <property type="evidence" value="ECO:0007669"/>
    <property type="project" value="InterPro"/>
</dbReference>
<dbReference type="Proteomes" id="UP000557739">
    <property type="component" value="Unassembled WGS sequence"/>
</dbReference>
<evidence type="ECO:0000256" key="2">
    <source>
        <dbReference type="ARBA" id="ARBA00022980"/>
    </source>
</evidence>
<keyword evidence="7" id="KW-1185">Reference proteome</keyword>
<dbReference type="InterPro" id="IPR044957">
    <property type="entry name" value="Ribosomal_bL32_bact"/>
</dbReference>
<dbReference type="InterPro" id="IPR002677">
    <property type="entry name" value="Ribosomal_bL32"/>
</dbReference>
<evidence type="ECO:0000313" key="7">
    <source>
        <dbReference type="Proteomes" id="UP000557739"/>
    </source>
</evidence>
<dbReference type="AlphaFoldDB" id="A0A7W9ALZ0"/>
<gene>
    <name evidence="5" type="primary">rpmF</name>
    <name evidence="6" type="ORF">FHR19_000098</name>
</gene>
<reference evidence="6 7" key="1">
    <citation type="submission" date="2020-08" db="EMBL/GenBank/DDBJ databases">
        <title>Genomic Encyclopedia of Type Strains, Phase IV (KMG-IV): sequencing the most valuable type-strain genomes for metagenomic binning, comparative biology and taxonomic classification.</title>
        <authorList>
            <person name="Goeker M."/>
        </authorList>
    </citation>
    <scope>NUCLEOTIDE SEQUENCE [LARGE SCALE GENOMIC DNA]</scope>
    <source>
        <strain evidence="6 7">DSM 27244</strain>
    </source>
</reference>
<dbReference type="InterPro" id="IPR011332">
    <property type="entry name" value="Ribosomal_zn-bd"/>
</dbReference>
<dbReference type="GO" id="GO:0006412">
    <property type="term" value="P:translation"/>
    <property type="evidence" value="ECO:0007669"/>
    <property type="project" value="UniProtKB-UniRule"/>
</dbReference>
<keyword evidence="2 5" id="KW-0689">Ribosomal protein</keyword>
<dbReference type="SUPFAM" id="SSF57829">
    <property type="entry name" value="Zn-binding ribosomal proteins"/>
    <property type="match status" value="1"/>
</dbReference>
<dbReference type="GO" id="GO:0015934">
    <property type="term" value="C:large ribosomal subunit"/>
    <property type="evidence" value="ECO:0007669"/>
    <property type="project" value="InterPro"/>
</dbReference>
<sequence>MRRSHDALKVESFQECPNCGELKRPHILCGSCGHYNGREIVAIEA</sequence>
<evidence type="ECO:0000256" key="3">
    <source>
        <dbReference type="ARBA" id="ARBA00023274"/>
    </source>
</evidence>
<dbReference type="PANTHER" id="PTHR35534:SF1">
    <property type="entry name" value="LARGE RIBOSOMAL SUBUNIT PROTEIN BL32"/>
    <property type="match status" value="1"/>
</dbReference>
<evidence type="ECO:0000256" key="1">
    <source>
        <dbReference type="ARBA" id="ARBA00008560"/>
    </source>
</evidence>
<organism evidence="6 7">
    <name type="scientific">Sphingomonas yantingensis</name>
    <dbReference type="NCBI Taxonomy" id="1241761"/>
    <lineage>
        <taxon>Bacteria</taxon>
        <taxon>Pseudomonadati</taxon>
        <taxon>Pseudomonadota</taxon>
        <taxon>Alphaproteobacteria</taxon>
        <taxon>Sphingomonadales</taxon>
        <taxon>Sphingomonadaceae</taxon>
        <taxon>Sphingomonas</taxon>
    </lineage>
</organism>
<comment type="caution">
    <text evidence="6">The sequence shown here is derived from an EMBL/GenBank/DDBJ whole genome shotgun (WGS) entry which is preliminary data.</text>
</comment>
<proteinExistence type="inferred from homology"/>
<evidence type="ECO:0000313" key="6">
    <source>
        <dbReference type="EMBL" id="MBB5696773.1"/>
    </source>
</evidence>
<dbReference type="NCBIfam" id="TIGR01031">
    <property type="entry name" value="rpmF_bact"/>
    <property type="match status" value="1"/>
</dbReference>
<dbReference type="PANTHER" id="PTHR35534">
    <property type="entry name" value="50S RIBOSOMAL PROTEIN L32"/>
    <property type="match status" value="1"/>
</dbReference>